<dbReference type="InterPro" id="IPR002575">
    <property type="entry name" value="Aminoglycoside_PTrfase"/>
</dbReference>
<reference evidence="2" key="1">
    <citation type="submission" date="2021-03" db="EMBL/GenBank/DDBJ databases">
        <title>Pengzhenrongella sicca gen. nov., sp. nov., a new member of suborder Micrococcineae isolated from High-Arctic tundra soil.</title>
        <authorList>
            <person name="Peng F."/>
        </authorList>
    </citation>
    <scope>NUCLEOTIDE SEQUENCE</scope>
    <source>
        <strain evidence="2">LRZ-2</strain>
    </source>
</reference>
<dbReference type="Pfam" id="PF01636">
    <property type="entry name" value="APH"/>
    <property type="match status" value="2"/>
</dbReference>
<organism evidence="2 3">
    <name type="scientific">Pengzhenrongella sicca</name>
    <dbReference type="NCBI Taxonomy" id="2819238"/>
    <lineage>
        <taxon>Bacteria</taxon>
        <taxon>Bacillati</taxon>
        <taxon>Actinomycetota</taxon>
        <taxon>Actinomycetes</taxon>
        <taxon>Micrococcales</taxon>
        <taxon>Pengzhenrongella</taxon>
    </lineage>
</organism>
<name>A0A8A4ZFP9_9MICO</name>
<evidence type="ECO:0000259" key="1">
    <source>
        <dbReference type="Pfam" id="PF01636"/>
    </source>
</evidence>
<dbReference type="KEGG" id="psic:J4E96_18920"/>
<dbReference type="Proteomes" id="UP000663937">
    <property type="component" value="Chromosome"/>
</dbReference>
<dbReference type="PANTHER" id="PTHR21310">
    <property type="entry name" value="AMINOGLYCOSIDE PHOSPHOTRANSFERASE-RELATED-RELATED"/>
    <property type="match status" value="1"/>
</dbReference>
<dbReference type="InterPro" id="IPR011009">
    <property type="entry name" value="Kinase-like_dom_sf"/>
</dbReference>
<keyword evidence="3" id="KW-1185">Reference proteome</keyword>
<dbReference type="AlphaFoldDB" id="A0A8A4ZFP9"/>
<dbReference type="Gene3D" id="1.10.510.10">
    <property type="entry name" value="Transferase(Phosphotransferase) domain 1"/>
    <property type="match status" value="1"/>
</dbReference>
<feature type="domain" description="Aminoglycoside phosphotransferase" evidence="1">
    <location>
        <begin position="120"/>
        <end position="163"/>
    </location>
</feature>
<dbReference type="PANTHER" id="PTHR21310:SF40">
    <property type="entry name" value="AMINOGLYCOSIDE PHOSPHOTRANSFERASE DOMAIN-CONTAINING PROTEIN-RELATED"/>
    <property type="match status" value="1"/>
</dbReference>
<gene>
    <name evidence="2" type="ORF">J4E96_18920</name>
</gene>
<sequence>MTPTGSAGDAADSPYVLNAGTTADILLVDDERVMRRYHDAHDIATEAALMRHVAAHGFPVPTLFSAEGADLVMERLHGPTLLQALAAGELNLHDGAEIMMDLHRQLHAIPAPKGSPEGDVVVHLDLQPANILLSESHGPALVDWANARTGPADLDLALSAVILGEVAADAGGDYSRAARAMLVAFLAITEGDPLAQLDEAIAARLSDPALIPGEEALVQPAAELVRRYAPTDLIIGARVPPRD</sequence>
<protein>
    <submittedName>
        <fullName evidence="2">Phosphotransferase</fullName>
    </submittedName>
</protein>
<dbReference type="EMBL" id="CP071868">
    <property type="protein sequence ID" value="QTE29317.1"/>
    <property type="molecule type" value="Genomic_DNA"/>
</dbReference>
<evidence type="ECO:0000313" key="3">
    <source>
        <dbReference type="Proteomes" id="UP000663937"/>
    </source>
</evidence>
<dbReference type="RefSeq" id="WP_227423590.1">
    <property type="nucleotide sequence ID" value="NZ_CP071868.1"/>
</dbReference>
<dbReference type="SUPFAM" id="SSF56112">
    <property type="entry name" value="Protein kinase-like (PK-like)"/>
    <property type="match status" value="1"/>
</dbReference>
<evidence type="ECO:0000313" key="2">
    <source>
        <dbReference type="EMBL" id="QTE29317.1"/>
    </source>
</evidence>
<accession>A0A8A4ZFP9</accession>
<proteinExistence type="predicted"/>
<feature type="domain" description="Aminoglycoside phosphotransferase" evidence="1">
    <location>
        <begin position="20"/>
        <end position="118"/>
    </location>
</feature>
<dbReference type="InterPro" id="IPR051678">
    <property type="entry name" value="AGP_Transferase"/>
</dbReference>